<reference evidence="26" key="1">
    <citation type="journal article" date="2019" name="Int. J. Syst. Evol. Microbiol.">
        <title>The Global Catalogue of Microorganisms (GCM) 10K type strain sequencing project: providing services to taxonomists for standard genome sequencing and annotation.</title>
        <authorList>
            <consortium name="The Broad Institute Genomics Platform"/>
            <consortium name="The Broad Institute Genome Sequencing Center for Infectious Disease"/>
            <person name="Wu L."/>
            <person name="Ma J."/>
        </authorList>
    </citation>
    <scope>NUCLEOTIDE SEQUENCE [LARGE SCALE GENOMIC DNA]</scope>
    <source>
        <strain evidence="26">JCM 17458</strain>
    </source>
</reference>
<comment type="caution">
    <text evidence="25">The sequence shown here is derived from an EMBL/GenBank/DDBJ whole genome shotgun (WGS) entry which is preliminary data.</text>
</comment>
<evidence type="ECO:0000256" key="10">
    <source>
        <dbReference type="ARBA" id="ARBA00023098"/>
    </source>
</evidence>
<evidence type="ECO:0000256" key="16">
    <source>
        <dbReference type="ARBA" id="ARBA00038848"/>
    </source>
</evidence>
<comment type="catalytic activity">
    <reaction evidence="22">
        <text>dodecanoyl-CoA + H2O = dodecanoate + CoA + H(+)</text>
        <dbReference type="Rhea" id="RHEA:30135"/>
        <dbReference type="ChEBI" id="CHEBI:15377"/>
        <dbReference type="ChEBI" id="CHEBI:15378"/>
        <dbReference type="ChEBI" id="CHEBI:18262"/>
        <dbReference type="ChEBI" id="CHEBI:57287"/>
        <dbReference type="ChEBI" id="CHEBI:57375"/>
    </reaction>
    <physiologicalReaction direction="left-to-right" evidence="22">
        <dbReference type="Rhea" id="RHEA:30136"/>
    </physiologicalReaction>
</comment>
<keyword evidence="6" id="KW-0053">Apoptosis</keyword>
<evidence type="ECO:0000256" key="8">
    <source>
        <dbReference type="ARBA" id="ARBA00022832"/>
    </source>
</evidence>
<comment type="catalytic activity">
    <reaction evidence="23">
        <text>tetradecanoyl-CoA + H2O = tetradecanoate + CoA + H(+)</text>
        <dbReference type="Rhea" id="RHEA:40119"/>
        <dbReference type="ChEBI" id="CHEBI:15377"/>
        <dbReference type="ChEBI" id="CHEBI:15378"/>
        <dbReference type="ChEBI" id="CHEBI:30807"/>
        <dbReference type="ChEBI" id="CHEBI:57287"/>
        <dbReference type="ChEBI" id="CHEBI:57385"/>
    </reaction>
    <physiologicalReaction direction="left-to-right" evidence="23">
        <dbReference type="Rhea" id="RHEA:40120"/>
    </physiologicalReaction>
</comment>
<comment type="catalytic activity">
    <reaction evidence="14">
        <text>(9Z)-octadecenoyl-CoA + H2O = (9Z)-octadecenoate + CoA + H(+)</text>
        <dbReference type="Rhea" id="RHEA:40139"/>
        <dbReference type="ChEBI" id="CHEBI:15377"/>
        <dbReference type="ChEBI" id="CHEBI:15378"/>
        <dbReference type="ChEBI" id="CHEBI:30823"/>
        <dbReference type="ChEBI" id="CHEBI:57287"/>
        <dbReference type="ChEBI" id="CHEBI:57387"/>
    </reaction>
    <physiologicalReaction direction="left-to-right" evidence="14">
        <dbReference type="Rhea" id="RHEA:40140"/>
    </physiologicalReaction>
</comment>
<protein>
    <recommendedName>
        <fullName evidence="17">Acyl-coenzyme A thioesterase THEM4</fullName>
        <ecNumber evidence="16">3.1.2.2</ecNumber>
    </recommendedName>
    <alternativeName>
        <fullName evidence="18">Thioesterase superfamily member 4</fullName>
    </alternativeName>
</protein>
<keyword evidence="8" id="KW-0276">Fatty acid metabolism</keyword>
<dbReference type="InterPro" id="IPR052365">
    <property type="entry name" value="THEM4/THEM5_acyl-CoA_thioest"/>
</dbReference>
<evidence type="ECO:0000256" key="4">
    <source>
        <dbReference type="ARBA" id="ARBA00022475"/>
    </source>
</evidence>
<dbReference type="SUPFAM" id="SSF54637">
    <property type="entry name" value="Thioesterase/thiol ester dehydrase-isomerase"/>
    <property type="match status" value="1"/>
</dbReference>
<comment type="catalytic activity">
    <reaction evidence="13">
        <text>(5Z,8Z,11Z,14Z)-eicosatetraenoyl-CoA + H2O = (5Z,8Z,11Z,14Z)-eicosatetraenoate + CoA + H(+)</text>
        <dbReference type="Rhea" id="RHEA:40151"/>
        <dbReference type="ChEBI" id="CHEBI:15377"/>
        <dbReference type="ChEBI" id="CHEBI:15378"/>
        <dbReference type="ChEBI" id="CHEBI:32395"/>
        <dbReference type="ChEBI" id="CHEBI:57287"/>
        <dbReference type="ChEBI" id="CHEBI:57368"/>
    </reaction>
    <physiologicalReaction direction="left-to-right" evidence="13">
        <dbReference type="Rhea" id="RHEA:40152"/>
    </physiologicalReaction>
</comment>
<name>A0ABP8EFA7_9MICO</name>
<evidence type="ECO:0000256" key="11">
    <source>
        <dbReference type="ARBA" id="ARBA00023136"/>
    </source>
</evidence>
<evidence type="ECO:0000256" key="21">
    <source>
        <dbReference type="ARBA" id="ARBA00047969"/>
    </source>
</evidence>
<evidence type="ECO:0000256" key="12">
    <source>
        <dbReference type="ARBA" id="ARBA00023273"/>
    </source>
</evidence>
<gene>
    <name evidence="25" type="ORF">GCM10022261_01730</name>
</gene>
<dbReference type="Proteomes" id="UP001501586">
    <property type="component" value="Unassembled WGS sequence"/>
</dbReference>
<evidence type="ECO:0000256" key="9">
    <source>
        <dbReference type="ARBA" id="ARBA00022946"/>
    </source>
</evidence>
<keyword evidence="12" id="KW-0966">Cell projection</keyword>
<keyword evidence="26" id="KW-1185">Reference proteome</keyword>
<dbReference type="Pfam" id="PF03061">
    <property type="entry name" value="4HBT"/>
    <property type="match status" value="1"/>
</dbReference>
<evidence type="ECO:0000256" key="2">
    <source>
        <dbReference type="ARBA" id="ARBA00004496"/>
    </source>
</evidence>
<evidence type="ECO:0000256" key="1">
    <source>
        <dbReference type="ARBA" id="ARBA00004170"/>
    </source>
</evidence>
<evidence type="ECO:0000256" key="19">
    <source>
        <dbReference type="ARBA" id="ARBA00047588"/>
    </source>
</evidence>
<dbReference type="Gene3D" id="3.10.129.10">
    <property type="entry name" value="Hotdog Thioesterase"/>
    <property type="match status" value="1"/>
</dbReference>
<dbReference type="InterPro" id="IPR006683">
    <property type="entry name" value="Thioestr_dom"/>
</dbReference>
<evidence type="ECO:0000256" key="22">
    <source>
        <dbReference type="ARBA" id="ARBA00048074"/>
    </source>
</evidence>
<dbReference type="CDD" id="cd03443">
    <property type="entry name" value="PaaI_thioesterase"/>
    <property type="match status" value="1"/>
</dbReference>
<evidence type="ECO:0000256" key="5">
    <source>
        <dbReference type="ARBA" id="ARBA00022490"/>
    </source>
</evidence>
<keyword evidence="5" id="KW-0963">Cytoplasm</keyword>
<evidence type="ECO:0000256" key="18">
    <source>
        <dbReference type="ARBA" id="ARBA00043210"/>
    </source>
</evidence>
<dbReference type="RefSeq" id="WP_236865687.1">
    <property type="nucleotide sequence ID" value="NZ_BAABAZ010000003.1"/>
</dbReference>
<accession>A0ABP8EFA7</accession>
<evidence type="ECO:0000256" key="15">
    <source>
        <dbReference type="ARBA" id="ARBA00038456"/>
    </source>
</evidence>
<evidence type="ECO:0000256" key="13">
    <source>
        <dbReference type="ARBA" id="ARBA00035852"/>
    </source>
</evidence>
<dbReference type="InterPro" id="IPR029069">
    <property type="entry name" value="HotDog_dom_sf"/>
</dbReference>
<dbReference type="EMBL" id="BAABAZ010000003">
    <property type="protein sequence ID" value="GAA4282642.1"/>
    <property type="molecule type" value="Genomic_DNA"/>
</dbReference>
<keyword evidence="7" id="KW-0378">Hydrolase</keyword>
<evidence type="ECO:0000259" key="24">
    <source>
        <dbReference type="Pfam" id="PF03061"/>
    </source>
</evidence>
<evidence type="ECO:0000256" key="23">
    <source>
        <dbReference type="ARBA" id="ARBA00048180"/>
    </source>
</evidence>
<keyword evidence="9" id="KW-0809">Transit peptide</keyword>
<evidence type="ECO:0000256" key="6">
    <source>
        <dbReference type="ARBA" id="ARBA00022703"/>
    </source>
</evidence>
<evidence type="ECO:0000256" key="3">
    <source>
        <dbReference type="ARBA" id="ARBA00004632"/>
    </source>
</evidence>
<evidence type="ECO:0000256" key="7">
    <source>
        <dbReference type="ARBA" id="ARBA00022801"/>
    </source>
</evidence>
<dbReference type="PANTHER" id="PTHR12418">
    <property type="entry name" value="ACYL-COENZYME A THIOESTERASE THEM4"/>
    <property type="match status" value="1"/>
</dbReference>
<evidence type="ECO:0000256" key="14">
    <source>
        <dbReference type="ARBA" id="ARBA00037002"/>
    </source>
</evidence>
<comment type="catalytic activity">
    <reaction evidence="19">
        <text>octanoyl-CoA + H2O = octanoate + CoA + H(+)</text>
        <dbReference type="Rhea" id="RHEA:30143"/>
        <dbReference type="ChEBI" id="CHEBI:15377"/>
        <dbReference type="ChEBI" id="CHEBI:15378"/>
        <dbReference type="ChEBI" id="CHEBI:25646"/>
        <dbReference type="ChEBI" id="CHEBI:57287"/>
        <dbReference type="ChEBI" id="CHEBI:57386"/>
    </reaction>
    <physiologicalReaction direction="left-to-right" evidence="19">
        <dbReference type="Rhea" id="RHEA:30144"/>
    </physiologicalReaction>
</comment>
<dbReference type="EC" id="3.1.2.2" evidence="16"/>
<evidence type="ECO:0000313" key="26">
    <source>
        <dbReference type="Proteomes" id="UP001501586"/>
    </source>
</evidence>
<keyword evidence="11" id="KW-0472">Membrane</keyword>
<keyword evidence="4" id="KW-1003">Cell membrane</keyword>
<evidence type="ECO:0000313" key="25">
    <source>
        <dbReference type="EMBL" id="GAA4282642.1"/>
    </source>
</evidence>
<dbReference type="PANTHER" id="PTHR12418:SF19">
    <property type="entry name" value="ACYL-COENZYME A THIOESTERASE THEM4"/>
    <property type="match status" value="1"/>
</dbReference>
<comment type="subcellular location">
    <subcellularLocation>
        <location evidence="3">Cell projection</location>
        <location evidence="3">Ruffle membrane</location>
    </subcellularLocation>
    <subcellularLocation>
        <location evidence="2">Cytoplasm</location>
    </subcellularLocation>
    <subcellularLocation>
        <location evidence="1">Membrane</location>
        <topology evidence="1">Peripheral membrane protein</topology>
    </subcellularLocation>
</comment>
<sequence length="203" mass="22017">MSADSRLLPSYADLSIASPAERRSFNALVDALRDAQEAVTRSRPSESAARRAAALLSEAAELLGEGVPDSEQLAGRLWDEPGRAQALAPPLYIDDVDGTSARGRVTFSRFHAGVRTVHGGALPLVFDEIMGRLATTSGKPFARTAHLTIDYRAGVPVDTEVEVFARVKRVEGRKLFLSSELCLDGTVLTECQGLWVQIREDPR</sequence>
<comment type="similarity">
    <text evidence="15">Belongs to the THEM4/THEM5 thioesterase family.</text>
</comment>
<organism evidence="25 26">
    <name type="scientific">Brevibacterium daeguense</name>
    <dbReference type="NCBI Taxonomy" id="909936"/>
    <lineage>
        <taxon>Bacteria</taxon>
        <taxon>Bacillati</taxon>
        <taxon>Actinomycetota</taxon>
        <taxon>Actinomycetes</taxon>
        <taxon>Micrococcales</taxon>
        <taxon>Brevibacteriaceae</taxon>
        <taxon>Brevibacterium</taxon>
    </lineage>
</organism>
<keyword evidence="10" id="KW-0443">Lipid metabolism</keyword>
<comment type="catalytic activity">
    <reaction evidence="21">
        <text>decanoyl-CoA + H2O = decanoate + CoA + H(+)</text>
        <dbReference type="Rhea" id="RHEA:40059"/>
        <dbReference type="ChEBI" id="CHEBI:15377"/>
        <dbReference type="ChEBI" id="CHEBI:15378"/>
        <dbReference type="ChEBI" id="CHEBI:27689"/>
        <dbReference type="ChEBI" id="CHEBI:57287"/>
        <dbReference type="ChEBI" id="CHEBI:61430"/>
    </reaction>
    <physiologicalReaction direction="left-to-right" evidence="21">
        <dbReference type="Rhea" id="RHEA:40060"/>
    </physiologicalReaction>
</comment>
<evidence type="ECO:0000256" key="20">
    <source>
        <dbReference type="ARBA" id="ARBA00047734"/>
    </source>
</evidence>
<evidence type="ECO:0000256" key="17">
    <source>
        <dbReference type="ARBA" id="ARBA00040123"/>
    </source>
</evidence>
<comment type="catalytic activity">
    <reaction evidence="20">
        <text>hexadecanoyl-CoA + H2O = hexadecanoate + CoA + H(+)</text>
        <dbReference type="Rhea" id="RHEA:16645"/>
        <dbReference type="ChEBI" id="CHEBI:7896"/>
        <dbReference type="ChEBI" id="CHEBI:15377"/>
        <dbReference type="ChEBI" id="CHEBI:15378"/>
        <dbReference type="ChEBI" id="CHEBI:57287"/>
        <dbReference type="ChEBI" id="CHEBI:57379"/>
        <dbReference type="EC" id="3.1.2.2"/>
    </reaction>
    <physiologicalReaction direction="left-to-right" evidence="20">
        <dbReference type="Rhea" id="RHEA:16646"/>
    </physiologicalReaction>
</comment>
<feature type="domain" description="Thioesterase" evidence="24">
    <location>
        <begin position="116"/>
        <end position="185"/>
    </location>
</feature>
<proteinExistence type="inferred from homology"/>